<proteinExistence type="predicted"/>
<reference evidence="2" key="1">
    <citation type="submission" date="2022-07" db="EMBL/GenBank/DDBJ databases">
        <title>Phylogenomic reconstructions and comparative analyses of Kickxellomycotina fungi.</title>
        <authorList>
            <person name="Reynolds N.K."/>
            <person name="Stajich J.E."/>
            <person name="Barry K."/>
            <person name="Grigoriev I.V."/>
            <person name="Crous P."/>
            <person name="Smith M.E."/>
        </authorList>
    </citation>
    <scope>NUCLEOTIDE SEQUENCE</scope>
    <source>
        <strain evidence="2">BCRC 34489</strain>
    </source>
</reference>
<comment type="caution">
    <text evidence="2">The sequence shown here is derived from an EMBL/GenBank/DDBJ whole genome shotgun (WGS) entry which is preliminary data.</text>
</comment>
<sequence length="274" mass="28167">MIYRIDLFNIGHAGEESSDNAGNDNNNDGAGNNDETTPTTPAADTTKSTTSSSKTTSSSSSSTSTSKDNTPDASDDNSDADSKTTKTSSTTTKAADTTTDSGDDNTDDNSEPQPTGDSCPTDGEKKCDGSGSSSYSLCQDGNWISQKCGGSDICGTDSTGAIACINKDATVVQLESCSKKKQQRCSASDPTKYQTCDGKYWQNYGCDDGKLCSLKDNKAVCGDAGGTDTGGSAYDPNSYSQISQVAFVPQSDAGRSAPLVASLLALAVGAALYM</sequence>
<feature type="compositionally biased region" description="Low complexity" evidence="1">
    <location>
        <begin position="85"/>
        <end position="100"/>
    </location>
</feature>
<evidence type="ECO:0000313" key="3">
    <source>
        <dbReference type="Proteomes" id="UP001140172"/>
    </source>
</evidence>
<accession>A0A9W8H9X0</accession>
<feature type="compositionally biased region" description="Low complexity" evidence="1">
    <location>
        <begin position="19"/>
        <end position="72"/>
    </location>
</feature>
<gene>
    <name evidence="2" type="ORF">GGI15_003944</name>
</gene>
<organism evidence="2 3">
    <name type="scientific">Coemansia interrupta</name>
    <dbReference type="NCBI Taxonomy" id="1126814"/>
    <lineage>
        <taxon>Eukaryota</taxon>
        <taxon>Fungi</taxon>
        <taxon>Fungi incertae sedis</taxon>
        <taxon>Zoopagomycota</taxon>
        <taxon>Kickxellomycotina</taxon>
        <taxon>Kickxellomycetes</taxon>
        <taxon>Kickxellales</taxon>
        <taxon>Kickxellaceae</taxon>
        <taxon>Coemansia</taxon>
    </lineage>
</organism>
<feature type="compositionally biased region" description="Acidic residues" evidence="1">
    <location>
        <begin position="101"/>
        <end position="110"/>
    </location>
</feature>
<feature type="region of interest" description="Disordered" evidence="1">
    <location>
        <begin position="1"/>
        <end position="125"/>
    </location>
</feature>
<name>A0A9W8H9X0_9FUNG</name>
<dbReference type="AlphaFoldDB" id="A0A9W8H9X0"/>
<protein>
    <submittedName>
        <fullName evidence="2">Uncharacterized protein</fullName>
    </submittedName>
</protein>
<evidence type="ECO:0000256" key="1">
    <source>
        <dbReference type="SAM" id="MobiDB-lite"/>
    </source>
</evidence>
<dbReference type="Proteomes" id="UP001140172">
    <property type="component" value="Unassembled WGS sequence"/>
</dbReference>
<evidence type="ECO:0000313" key="2">
    <source>
        <dbReference type="EMBL" id="KAJ2779209.1"/>
    </source>
</evidence>
<dbReference type="OrthoDB" id="5582879at2759"/>
<dbReference type="EMBL" id="JANBUM010000309">
    <property type="protein sequence ID" value="KAJ2779209.1"/>
    <property type="molecule type" value="Genomic_DNA"/>
</dbReference>
<keyword evidence="3" id="KW-1185">Reference proteome</keyword>